<protein>
    <submittedName>
        <fullName evidence="1">Uncharacterized protein</fullName>
    </submittedName>
</protein>
<sequence>MGPPSRTAAEAEAESEAAARLDSAWEWWGAAIEDAQEGHWIRTPVERRVMDDLAAATVGLGYLDPSVELPLRNRLCRIATWAGTVRLAARAGGWELAPVTGAAPPRPAGMAELLSAVHAVGEQGEAWLRRLPADGPPPPRALAGCETFLFGPGSAEDLRQFFYD</sequence>
<evidence type="ECO:0000313" key="2">
    <source>
        <dbReference type="Proteomes" id="UP000263377"/>
    </source>
</evidence>
<reference evidence="1 2" key="1">
    <citation type="submission" date="2018-08" db="EMBL/GenBank/DDBJ databases">
        <title>Diversity &amp; Physiological Properties of Lignin-Decomposing Actinobacteria from Soil.</title>
        <authorList>
            <person name="Roh S.G."/>
            <person name="Kim S.B."/>
        </authorList>
    </citation>
    <scope>NUCLEOTIDE SEQUENCE [LARGE SCALE GENOMIC DNA]</scope>
    <source>
        <strain evidence="1 2">MMS17-GH009</strain>
    </source>
</reference>
<keyword evidence="2" id="KW-1185">Reference proteome</keyword>
<accession>A0A373A6J5</accession>
<comment type="caution">
    <text evidence="1">The sequence shown here is derived from an EMBL/GenBank/DDBJ whole genome shotgun (WGS) entry which is preliminary data.</text>
</comment>
<dbReference type="EMBL" id="QVIG01000001">
    <property type="protein sequence ID" value="RGD63170.1"/>
    <property type="molecule type" value="Genomic_DNA"/>
</dbReference>
<proteinExistence type="predicted"/>
<dbReference type="Proteomes" id="UP000263377">
    <property type="component" value="Unassembled WGS sequence"/>
</dbReference>
<dbReference type="AlphaFoldDB" id="A0A373A6J5"/>
<evidence type="ECO:0000313" key="1">
    <source>
        <dbReference type="EMBL" id="RGD63170.1"/>
    </source>
</evidence>
<name>A0A373A6J5_9ACTN</name>
<gene>
    <name evidence="1" type="ORF">DR950_27615</name>
</gene>
<organism evidence="1 2">
    <name type="scientific">Kitasatospora xanthocidica</name>
    <dbReference type="NCBI Taxonomy" id="83382"/>
    <lineage>
        <taxon>Bacteria</taxon>
        <taxon>Bacillati</taxon>
        <taxon>Actinomycetota</taxon>
        <taxon>Actinomycetes</taxon>
        <taxon>Kitasatosporales</taxon>
        <taxon>Streptomycetaceae</taxon>
        <taxon>Kitasatospora</taxon>
    </lineage>
</organism>